<dbReference type="Proteomes" id="UP000286402">
    <property type="component" value="Unassembled WGS sequence"/>
</dbReference>
<dbReference type="EMBL" id="MCAQ01000002">
    <property type="protein sequence ID" value="RKF41051.1"/>
    <property type="molecule type" value="Genomic_DNA"/>
</dbReference>
<reference evidence="1 2" key="1">
    <citation type="submission" date="2016-07" db="EMBL/GenBank/DDBJ databases">
        <title>Genome analysis of Sphingobacterium siyangense T12B17.</title>
        <authorList>
            <person name="Xu D."/>
            <person name="Su Y."/>
            <person name="Zheng S."/>
        </authorList>
    </citation>
    <scope>NUCLEOTIDE SEQUENCE [LARGE SCALE GENOMIC DNA]</scope>
    <source>
        <strain evidence="1 2">T12B17</strain>
    </source>
</reference>
<protein>
    <submittedName>
        <fullName evidence="1">Uncharacterized protein</fullName>
    </submittedName>
</protein>
<comment type="caution">
    <text evidence="1">The sequence shown here is derived from an EMBL/GenBank/DDBJ whole genome shotgun (WGS) entry which is preliminary data.</text>
</comment>
<accession>A0A420G771</accession>
<proteinExistence type="predicted"/>
<dbReference type="RefSeq" id="WP_120333120.1">
    <property type="nucleotide sequence ID" value="NZ_CP070350.1"/>
</dbReference>
<evidence type="ECO:0000313" key="1">
    <source>
        <dbReference type="EMBL" id="RKF41051.1"/>
    </source>
</evidence>
<sequence>MLKKSFVIAFALFIVTGLFVQARDLSVPAAVKLSNNRNIISTENVGAKKNTKTNIKTLSSTFDFYVYNFSNSPIYLTFSGNFPGGTTQHVVVPANTLSYPVNIQSGNYDIYASCPSWLTMWYAMSCGHSGSGQSYTFENVYLSDTGCTSLDVGSN</sequence>
<name>A0A420G771_9SPHI</name>
<gene>
    <name evidence="1" type="ORF">BCY89_21780</name>
</gene>
<organism evidence="1 2">
    <name type="scientific">Sphingobacterium siyangense</name>
    <dbReference type="NCBI Taxonomy" id="459529"/>
    <lineage>
        <taxon>Bacteria</taxon>
        <taxon>Pseudomonadati</taxon>
        <taxon>Bacteroidota</taxon>
        <taxon>Sphingobacteriia</taxon>
        <taxon>Sphingobacteriales</taxon>
        <taxon>Sphingobacteriaceae</taxon>
        <taxon>Sphingobacterium</taxon>
    </lineage>
</organism>
<keyword evidence="2" id="KW-1185">Reference proteome</keyword>
<evidence type="ECO:0000313" key="2">
    <source>
        <dbReference type="Proteomes" id="UP000286402"/>
    </source>
</evidence>
<dbReference type="AlphaFoldDB" id="A0A420G771"/>